<reference evidence="10 11" key="1">
    <citation type="submission" date="2017-10" db="EMBL/GenBank/DDBJ databases">
        <title>Whole genome of Pedobacter ginsengisoli T01R-27 isolated from tomato rhizosphere.</title>
        <authorList>
            <person name="Weon H.-Y."/>
            <person name="Lee S.A."/>
            <person name="Sang M.K."/>
            <person name="Song J."/>
        </authorList>
    </citation>
    <scope>NUCLEOTIDE SEQUENCE [LARGE SCALE GENOMIC DNA]</scope>
    <source>
        <strain evidence="10 11">T01R-27</strain>
    </source>
</reference>
<evidence type="ECO:0000256" key="2">
    <source>
        <dbReference type="ARBA" id="ARBA00006275"/>
    </source>
</evidence>
<evidence type="ECO:0000256" key="4">
    <source>
        <dbReference type="ARBA" id="ARBA00023136"/>
    </source>
</evidence>
<keyword evidence="5" id="KW-0998">Cell outer membrane</keyword>
<dbReference type="Pfam" id="PF07980">
    <property type="entry name" value="SusD_RagB"/>
    <property type="match status" value="1"/>
</dbReference>
<keyword evidence="11" id="KW-1185">Reference proteome</keyword>
<comment type="subcellular location">
    <subcellularLocation>
        <location evidence="1">Cell outer membrane</location>
    </subcellularLocation>
</comment>
<organism evidence="10 11">
    <name type="scientific">Pedobacter ginsengisoli</name>
    <dbReference type="NCBI Taxonomy" id="363852"/>
    <lineage>
        <taxon>Bacteria</taxon>
        <taxon>Pseudomonadati</taxon>
        <taxon>Bacteroidota</taxon>
        <taxon>Sphingobacteriia</taxon>
        <taxon>Sphingobacteriales</taxon>
        <taxon>Sphingobacteriaceae</taxon>
        <taxon>Pedobacter</taxon>
    </lineage>
</organism>
<evidence type="ECO:0000256" key="5">
    <source>
        <dbReference type="ARBA" id="ARBA00023237"/>
    </source>
</evidence>
<dbReference type="KEGG" id="pgs:CPT03_07135"/>
<dbReference type="InterPro" id="IPR011990">
    <property type="entry name" value="TPR-like_helical_dom_sf"/>
</dbReference>
<evidence type="ECO:0000256" key="1">
    <source>
        <dbReference type="ARBA" id="ARBA00004442"/>
    </source>
</evidence>
<dbReference type="InterPro" id="IPR012944">
    <property type="entry name" value="SusD_RagB_dom"/>
</dbReference>
<dbReference type="CDD" id="cd08977">
    <property type="entry name" value="SusD"/>
    <property type="match status" value="1"/>
</dbReference>
<dbReference type="AlphaFoldDB" id="A0A2D1U3R6"/>
<feature type="domain" description="RagB/SusD" evidence="8">
    <location>
        <begin position="314"/>
        <end position="481"/>
    </location>
</feature>
<dbReference type="RefSeq" id="WP_099438201.1">
    <property type="nucleotide sequence ID" value="NZ_CP024091.1"/>
</dbReference>
<dbReference type="SUPFAM" id="SSF48452">
    <property type="entry name" value="TPR-like"/>
    <property type="match status" value="1"/>
</dbReference>
<feature type="chain" id="PRO_5013944460" evidence="7">
    <location>
        <begin position="29"/>
        <end position="482"/>
    </location>
</feature>
<evidence type="ECO:0000256" key="7">
    <source>
        <dbReference type="SAM" id="SignalP"/>
    </source>
</evidence>
<dbReference type="InterPro" id="IPR033985">
    <property type="entry name" value="SusD-like_N"/>
</dbReference>
<feature type="region of interest" description="Disordered" evidence="6">
    <location>
        <begin position="461"/>
        <end position="482"/>
    </location>
</feature>
<dbReference type="GO" id="GO:0009279">
    <property type="term" value="C:cell outer membrane"/>
    <property type="evidence" value="ECO:0007669"/>
    <property type="project" value="UniProtKB-SubCell"/>
</dbReference>
<name>A0A2D1U3R6_9SPHI</name>
<accession>A0A2D1U3R6</accession>
<dbReference type="Proteomes" id="UP000223749">
    <property type="component" value="Chromosome"/>
</dbReference>
<feature type="domain" description="SusD-like N-terminal" evidence="9">
    <location>
        <begin position="48"/>
        <end position="232"/>
    </location>
</feature>
<evidence type="ECO:0000256" key="6">
    <source>
        <dbReference type="SAM" id="MobiDB-lite"/>
    </source>
</evidence>
<protein>
    <submittedName>
        <fullName evidence="10">RagB/SusD family nutrient uptake outer membrane protein</fullName>
    </submittedName>
</protein>
<gene>
    <name evidence="10" type="ORF">CPT03_07135</name>
</gene>
<keyword evidence="4" id="KW-0472">Membrane</keyword>
<sequence length="482" mass="54296">MKSKIKTIAILKLIVLLFCTSCSKFVEVDPPITSTNGDNVFNEDGSAMAVMTGLYTNMSQMDVSNLTGRLTNVFFTTGMTGDELELRDKSNSRYGLYYFNNISPIESTWGNIYNMIFIANSAIEKLPTGTLLTPSVRNQALGEAKFMRALCYFYLVNLYGDIPLALTTDYKVNDLLPRSSSDIVYRQIISDLKDAQDLLNENYMDKDGVSRSLERVRPCKSAATALLARVYLYIGSYNDALLQSSNVIGNSETYELVNLDEVFLKNNREAIWQLQPVGVNALKTKNTREGQLLKILPENNEPLVFLSPTLVDSFDDKDQRKINWINTVTTLNGSKYAYAYKYKIGFEDSDTKEYSTVFRLGEQYLIRAEAKIQLGDIDQGISDLNKIRKRATDLSVSVSAQLSQLPFGLSKIEALLAVEEERKNELFTEWGHRWLDLKRTGRADAVLGVKPGWQTTDQLFPLPGNDVRNNPNLKGHQNPGYN</sequence>
<dbReference type="OrthoDB" id="621570at2"/>
<evidence type="ECO:0000313" key="11">
    <source>
        <dbReference type="Proteomes" id="UP000223749"/>
    </source>
</evidence>
<evidence type="ECO:0000313" key="10">
    <source>
        <dbReference type="EMBL" id="ATP56259.1"/>
    </source>
</evidence>
<keyword evidence="3 7" id="KW-0732">Signal</keyword>
<dbReference type="Pfam" id="PF14322">
    <property type="entry name" value="SusD-like_3"/>
    <property type="match status" value="1"/>
</dbReference>
<dbReference type="Gene3D" id="1.25.40.390">
    <property type="match status" value="1"/>
</dbReference>
<evidence type="ECO:0000259" key="9">
    <source>
        <dbReference type="Pfam" id="PF14322"/>
    </source>
</evidence>
<feature type="signal peptide" evidence="7">
    <location>
        <begin position="1"/>
        <end position="28"/>
    </location>
</feature>
<proteinExistence type="inferred from homology"/>
<evidence type="ECO:0000256" key="3">
    <source>
        <dbReference type="ARBA" id="ARBA00022729"/>
    </source>
</evidence>
<dbReference type="EMBL" id="CP024091">
    <property type="protein sequence ID" value="ATP56259.1"/>
    <property type="molecule type" value="Genomic_DNA"/>
</dbReference>
<evidence type="ECO:0000259" key="8">
    <source>
        <dbReference type="Pfam" id="PF07980"/>
    </source>
</evidence>
<comment type="similarity">
    <text evidence="2">Belongs to the SusD family.</text>
</comment>